<name>A0A6J7WAS0_9CAUD</name>
<reference evidence="1" key="1">
    <citation type="submission" date="2020-05" db="EMBL/GenBank/DDBJ databases">
        <authorList>
            <person name="Chiriac C."/>
            <person name="Salcher M."/>
            <person name="Ghai R."/>
            <person name="Kavagutti S V."/>
        </authorList>
    </citation>
    <scope>NUCLEOTIDE SEQUENCE</scope>
</reference>
<protein>
    <submittedName>
        <fullName evidence="1">Uncharacterized protein</fullName>
    </submittedName>
</protein>
<proteinExistence type="predicted"/>
<accession>A0A6J7WAS0</accession>
<gene>
    <name evidence="1" type="ORF">UFOVP161_13</name>
</gene>
<evidence type="ECO:0000313" key="1">
    <source>
        <dbReference type="EMBL" id="CAB5187173.1"/>
    </source>
</evidence>
<sequence length="73" mass="8623">MKISATREEPIKPGWYVVEWGEFAASPTLIYYDERGWQRSPGNESFFGTHEGDVWWDEFEPSDFTKFLLRVMA</sequence>
<dbReference type="EMBL" id="LR798211">
    <property type="protein sequence ID" value="CAB5187173.1"/>
    <property type="molecule type" value="Genomic_DNA"/>
</dbReference>
<organism evidence="1">
    <name type="scientific">uncultured Caudovirales phage</name>
    <dbReference type="NCBI Taxonomy" id="2100421"/>
    <lineage>
        <taxon>Viruses</taxon>
        <taxon>Duplodnaviria</taxon>
        <taxon>Heunggongvirae</taxon>
        <taxon>Uroviricota</taxon>
        <taxon>Caudoviricetes</taxon>
        <taxon>Peduoviridae</taxon>
        <taxon>Maltschvirus</taxon>
        <taxon>Maltschvirus maltsch</taxon>
    </lineage>
</organism>